<dbReference type="EMBL" id="JAUPFM010000022">
    <property type="protein sequence ID" value="KAK2815440.1"/>
    <property type="molecule type" value="Genomic_DNA"/>
</dbReference>
<evidence type="ECO:0000256" key="1">
    <source>
        <dbReference type="SAM" id="MobiDB-lite"/>
    </source>
</evidence>
<protein>
    <submittedName>
        <fullName evidence="2">Uncharacterized protein</fullName>
    </submittedName>
</protein>
<organism evidence="2 3">
    <name type="scientific">Channa striata</name>
    <name type="common">Snakehead murrel</name>
    <name type="synonym">Ophicephalus striatus</name>
    <dbReference type="NCBI Taxonomy" id="64152"/>
    <lineage>
        <taxon>Eukaryota</taxon>
        <taxon>Metazoa</taxon>
        <taxon>Chordata</taxon>
        <taxon>Craniata</taxon>
        <taxon>Vertebrata</taxon>
        <taxon>Euteleostomi</taxon>
        <taxon>Actinopterygii</taxon>
        <taxon>Neopterygii</taxon>
        <taxon>Teleostei</taxon>
        <taxon>Neoteleostei</taxon>
        <taxon>Acanthomorphata</taxon>
        <taxon>Anabantaria</taxon>
        <taxon>Anabantiformes</taxon>
        <taxon>Channoidei</taxon>
        <taxon>Channidae</taxon>
        <taxon>Channa</taxon>
    </lineage>
</organism>
<gene>
    <name evidence="2" type="ORF">Q5P01_025907</name>
</gene>
<reference evidence="2" key="1">
    <citation type="submission" date="2023-07" db="EMBL/GenBank/DDBJ databases">
        <title>Chromosome-level Genome Assembly of Striped Snakehead (Channa striata).</title>
        <authorList>
            <person name="Liu H."/>
        </authorList>
    </citation>
    <scope>NUCLEOTIDE SEQUENCE</scope>
    <source>
        <strain evidence="2">Gz</strain>
        <tissue evidence="2">Muscle</tissue>
    </source>
</reference>
<feature type="compositionally biased region" description="Polar residues" evidence="1">
    <location>
        <begin position="74"/>
        <end position="89"/>
    </location>
</feature>
<feature type="compositionally biased region" description="Basic and acidic residues" evidence="1">
    <location>
        <begin position="19"/>
        <end position="68"/>
    </location>
</feature>
<proteinExistence type="predicted"/>
<evidence type="ECO:0000313" key="2">
    <source>
        <dbReference type="EMBL" id="KAK2815440.1"/>
    </source>
</evidence>
<sequence>MTKRTEQGSFPEGSLGFTRSDRSDNTERERESDRQKGRLKGRERERDVRQQRRADWERNTADHDRDADALTEAPHNSSTLAPQNPQLVEQSEIHV</sequence>
<evidence type="ECO:0000313" key="3">
    <source>
        <dbReference type="Proteomes" id="UP001187415"/>
    </source>
</evidence>
<name>A0AA88IZ18_CHASR</name>
<feature type="region of interest" description="Disordered" evidence="1">
    <location>
        <begin position="1"/>
        <end position="95"/>
    </location>
</feature>
<keyword evidence="3" id="KW-1185">Reference proteome</keyword>
<accession>A0AA88IZ18</accession>
<comment type="caution">
    <text evidence="2">The sequence shown here is derived from an EMBL/GenBank/DDBJ whole genome shotgun (WGS) entry which is preliminary data.</text>
</comment>
<dbReference type="AlphaFoldDB" id="A0AA88IZ18"/>
<dbReference type="Proteomes" id="UP001187415">
    <property type="component" value="Unassembled WGS sequence"/>
</dbReference>